<evidence type="ECO:0000313" key="4">
    <source>
        <dbReference type="Proteomes" id="UP001501470"/>
    </source>
</evidence>
<name>A0ABN3WD19_9ACTN</name>
<dbReference type="InterPro" id="IPR035940">
    <property type="entry name" value="CAP_sf"/>
</dbReference>
<proteinExistence type="predicted"/>
<dbReference type="Gene3D" id="3.40.33.10">
    <property type="entry name" value="CAP"/>
    <property type="match status" value="1"/>
</dbReference>
<accession>A0ABN3WD19</accession>
<keyword evidence="4" id="KW-1185">Reference proteome</keyword>
<feature type="chain" id="PRO_5045944173" description="SCP domain-containing protein" evidence="1">
    <location>
        <begin position="30"/>
        <end position="159"/>
    </location>
</feature>
<dbReference type="RefSeq" id="WP_344499092.1">
    <property type="nucleotide sequence ID" value="NZ_BAAAQD010000001.1"/>
</dbReference>
<evidence type="ECO:0000259" key="2">
    <source>
        <dbReference type="Pfam" id="PF00188"/>
    </source>
</evidence>
<sequence>MGIRKGVAVAVAAGVVAAGAAVHAGPAFAADYGVVRGVVALTNSARARAGCGPVTLSPRLSYAAWQHSRDMADRGYFSHGSPRGSGPGSRVASAGYRWSSYGENIAWGQRSAREVMNDWMNSPGHRANILNCRFRNVGVAVAYDGRGVPYWTQDFASPR</sequence>
<organism evidence="3 4">
    <name type="scientific">Dactylosporangium maewongense</name>
    <dbReference type="NCBI Taxonomy" id="634393"/>
    <lineage>
        <taxon>Bacteria</taxon>
        <taxon>Bacillati</taxon>
        <taxon>Actinomycetota</taxon>
        <taxon>Actinomycetes</taxon>
        <taxon>Micromonosporales</taxon>
        <taxon>Micromonosporaceae</taxon>
        <taxon>Dactylosporangium</taxon>
    </lineage>
</organism>
<gene>
    <name evidence="3" type="ORF">GCM10009827_005430</name>
</gene>
<dbReference type="EMBL" id="BAAAQD010000001">
    <property type="protein sequence ID" value="GAA1500238.1"/>
    <property type="molecule type" value="Genomic_DNA"/>
</dbReference>
<dbReference type="PANTHER" id="PTHR31157:SF1">
    <property type="entry name" value="SCP DOMAIN-CONTAINING PROTEIN"/>
    <property type="match status" value="1"/>
</dbReference>
<dbReference type="SUPFAM" id="SSF55797">
    <property type="entry name" value="PR-1-like"/>
    <property type="match status" value="1"/>
</dbReference>
<keyword evidence="1" id="KW-0732">Signal</keyword>
<protein>
    <recommendedName>
        <fullName evidence="2">SCP domain-containing protein</fullName>
    </recommendedName>
</protein>
<feature type="signal peptide" evidence="1">
    <location>
        <begin position="1"/>
        <end position="29"/>
    </location>
</feature>
<dbReference type="Pfam" id="PF00188">
    <property type="entry name" value="CAP"/>
    <property type="match status" value="1"/>
</dbReference>
<evidence type="ECO:0000256" key="1">
    <source>
        <dbReference type="SAM" id="SignalP"/>
    </source>
</evidence>
<dbReference type="PANTHER" id="PTHR31157">
    <property type="entry name" value="SCP DOMAIN-CONTAINING PROTEIN"/>
    <property type="match status" value="1"/>
</dbReference>
<evidence type="ECO:0000313" key="3">
    <source>
        <dbReference type="EMBL" id="GAA1500238.1"/>
    </source>
</evidence>
<reference evidence="3 4" key="1">
    <citation type="journal article" date="2019" name="Int. J. Syst. Evol. Microbiol.">
        <title>The Global Catalogue of Microorganisms (GCM) 10K type strain sequencing project: providing services to taxonomists for standard genome sequencing and annotation.</title>
        <authorList>
            <consortium name="The Broad Institute Genomics Platform"/>
            <consortium name="The Broad Institute Genome Sequencing Center for Infectious Disease"/>
            <person name="Wu L."/>
            <person name="Ma J."/>
        </authorList>
    </citation>
    <scope>NUCLEOTIDE SEQUENCE [LARGE SCALE GENOMIC DNA]</scope>
    <source>
        <strain evidence="3 4">JCM 15933</strain>
    </source>
</reference>
<dbReference type="InterPro" id="IPR014044">
    <property type="entry name" value="CAP_dom"/>
</dbReference>
<dbReference type="CDD" id="cd05379">
    <property type="entry name" value="CAP_bacterial"/>
    <property type="match status" value="1"/>
</dbReference>
<comment type="caution">
    <text evidence="3">The sequence shown here is derived from an EMBL/GenBank/DDBJ whole genome shotgun (WGS) entry which is preliminary data.</text>
</comment>
<feature type="domain" description="SCP" evidence="2">
    <location>
        <begin position="40"/>
        <end position="155"/>
    </location>
</feature>
<dbReference type="Proteomes" id="UP001501470">
    <property type="component" value="Unassembled WGS sequence"/>
</dbReference>